<dbReference type="EC" id="2.5.1.21" evidence="1"/>
<dbReference type="InterPro" id="IPR044843">
    <property type="entry name" value="Trans_IPPS_bact-type"/>
</dbReference>
<proteinExistence type="predicted"/>
<dbReference type="InterPro" id="IPR017827">
    <property type="entry name" value="HSQ_synthase_HpnC"/>
</dbReference>
<dbReference type="SUPFAM" id="SSF48576">
    <property type="entry name" value="Terpenoid synthases"/>
    <property type="match status" value="1"/>
</dbReference>
<evidence type="ECO:0000313" key="2">
    <source>
        <dbReference type="Proteomes" id="UP000450676"/>
    </source>
</evidence>
<gene>
    <name evidence="1" type="primary">hpnC</name>
    <name evidence="1" type="ORF">GTP77_17570</name>
</gene>
<dbReference type="InterPro" id="IPR033904">
    <property type="entry name" value="Trans_IPPS_HH"/>
</dbReference>
<sequence length="288" mass="32281">MSVDHYENFPVASILLPRRLAPAVEAIYAFARSADDIADEGDATPEQRLAALDAYEQALDRIEAGEAHTDPMFTRLAATIAQHDLPLRPFRDLLSAFKQDVSVTRYATYDSLLDYCARSANPVGLLMLSLYGQADEDNVRDSNAICSALQIINFLQDVAIDLHKERIYLPMEDLARYAVSPAALDHPGGTAKWRALMKFEVTRARALMLSGAPLAVRLRGRIGLELRMVVQGGLRILESIEEVDYDVFRRRPKLTRKDWMKVIWRGLRMKARMKAAMKSPPAAALPLE</sequence>
<dbReference type="GO" id="GO:0004311">
    <property type="term" value="F:geranylgeranyl diphosphate synthase activity"/>
    <property type="evidence" value="ECO:0007669"/>
    <property type="project" value="InterPro"/>
</dbReference>
<accession>A0A7X4HDD1</accession>
<dbReference type="Pfam" id="PF00494">
    <property type="entry name" value="SQS_PSY"/>
    <property type="match status" value="1"/>
</dbReference>
<dbReference type="SFLD" id="SFLDG01212">
    <property type="entry name" value="Phytoene_synthase_like"/>
    <property type="match status" value="1"/>
</dbReference>
<evidence type="ECO:0000313" key="1">
    <source>
        <dbReference type="EMBL" id="MYN09138.1"/>
    </source>
</evidence>
<keyword evidence="1" id="KW-0808">Transferase</keyword>
<dbReference type="AlphaFoldDB" id="A0A7X4HDD1"/>
<dbReference type="RefSeq" id="WP_161073447.1">
    <property type="nucleotide sequence ID" value="NZ_CP086370.1"/>
</dbReference>
<dbReference type="Proteomes" id="UP000450676">
    <property type="component" value="Unassembled WGS sequence"/>
</dbReference>
<reference evidence="1 2" key="1">
    <citation type="submission" date="2019-12" db="EMBL/GenBank/DDBJ databases">
        <title>Novel species isolated from a subtropical stream in China.</title>
        <authorList>
            <person name="Lu H."/>
        </authorList>
    </citation>
    <scope>NUCLEOTIDE SEQUENCE [LARGE SCALE GENOMIC DNA]</scope>
    <source>
        <strain evidence="1 2">FT127W</strain>
    </source>
</reference>
<keyword evidence="2" id="KW-1185">Reference proteome</keyword>
<comment type="caution">
    <text evidence="1">The sequence shown here is derived from an EMBL/GenBank/DDBJ whole genome shotgun (WGS) entry which is preliminary data.</text>
</comment>
<dbReference type="Gene3D" id="1.10.600.10">
    <property type="entry name" value="Farnesyl Diphosphate Synthase"/>
    <property type="match status" value="1"/>
</dbReference>
<dbReference type="SFLD" id="SFLDG01018">
    <property type="entry name" value="Squalene/Phytoene_Synthase_Lik"/>
    <property type="match status" value="1"/>
</dbReference>
<dbReference type="PANTHER" id="PTHR31480">
    <property type="entry name" value="BIFUNCTIONAL LYCOPENE CYCLASE/PHYTOENE SYNTHASE"/>
    <property type="match status" value="1"/>
</dbReference>
<dbReference type="InterPro" id="IPR008949">
    <property type="entry name" value="Isoprenoid_synthase_dom_sf"/>
</dbReference>
<dbReference type="EMBL" id="WWCU01000020">
    <property type="protein sequence ID" value="MYN09138.1"/>
    <property type="molecule type" value="Genomic_DNA"/>
</dbReference>
<dbReference type="GO" id="GO:0016114">
    <property type="term" value="P:terpenoid biosynthetic process"/>
    <property type="evidence" value="ECO:0007669"/>
    <property type="project" value="UniProtKB-ARBA"/>
</dbReference>
<dbReference type="SFLD" id="SFLDS00005">
    <property type="entry name" value="Isoprenoid_Synthase_Type_I"/>
    <property type="match status" value="1"/>
</dbReference>
<organism evidence="1 2">
    <name type="scientific">Pseudoduganella aquatica</name>
    <dbReference type="NCBI Taxonomy" id="2660641"/>
    <lineage>
        <taxon>Bacteria</taxon>
        <taxon>Pseudomonadati</taxon>
        <taxon>Pseudomonadota</taxon>
        <taxon>Betaproteobacteria</taxon>
        <taxon>Burkholderiales</taxon>
        <taxon>Oxalobacteraceae</taxon>
        <taxon>Telluria group</taxon>
        <taxon>Pseudoduganella</taxon>
    </lineage>
</organism>
<dbReference type="CDD" id="cd00683">
    <property type="entry name" value="Trans_IPPS_HH"/>
    <property type="match status" value="1"/>
</dbReference>
<protein>
    <submittedName>
        <fullName evidence="1">Squalene synthase HpnC</fullName>
        <ecNumber evidence="1">2.5.1.21</ecNumber>
    </submittedName>
</protein>
<name>A0A7X4HDD1_9BURK</name>
<dbReference type="InterPro" id="IPR002060">
    <property type="entry name" value="Squ/phyt_synthse"/>
</dbReference>
<dbReference type="NCBIfam" id="TIGR03464">
    <property type="entry name" value="HpnC"/>
    <property type="match status" value="1"/>
</dbReference>
<dbReference type="GO" id="GO:0051996">
    <property type="term" value="F:squalene synthase [NAD(P)H] activity"/>
    <property type="evidence" value="ECO:0007669"/>
    <property type="project" value="UniProtKB-EC"/>
</dbReference>